<protein>
    <submittedName>
        <fullName evidence="3">Alpha/beta hydrolase</fullName>
    </submittedName>
</protein>
<organism evidence="3 4">
    <name type="scientific">Longimonas halophila</name>
    <dbReference type="NCBI Taxonomy" id="1469170"/>
    <lineage>
        <taxon>Bacteria</taxon>
        <taxon>Pseudomonadati</taxon>
        <taxon>Rhodothermota</taxon>
        <taxon>Rhodothermia</taxon>
        <taxon>Rhodothermales</taxon>
        <taxon>Salisaetaceae</taxon>
        <taxon>Longimonas</taxon>
    </lineage>
</organism>
<dbReference type="EMBL" id="PDEP01000003">
    <property type="protein sequence ID" value="PEN08511.1"/>
    <property type="molecule type" value="Genomic_DNA"/>
</dbReference>
<gene>
    <name evidence="3" type="ORF">CRI93_05235</name>
</gene>
<accession>A0A2H3P9B6</accession>
<reference evidence="3 4" key="1">
    <citation type="submission" date="2017-10" db="EMBL/GenBank/DDBJ databases">
        <title>Draft genome of Longimonas halophila.</title>
        <authorList>
            <person name="Goh K.M."/>
            <person name="Shamsir M.S."/>
            <person name="Lim S.W."/>
        </authorList>
    </citation>
    <scope>NUCLEOTIDE SEQUENCE [LARGE SCALE GENOMIC DNA]</scope>
    <source>
        <strain evidence="3 4">KCTC 42399</strain>
    </source>
</reference>
<sequence>MSILEYTSMRCRHRFVRTAPSVRLHVVEAGPPTGDPVILLHGFPEFWYGWRHQIVALAQAGRRVIVPDQRGYHWSDKPSDVAAYGIRHLIDDVRVLIDDTGRAQADVVGHDWGAIVAWTLAACAPDSVRRLGILNVPHPHVMLNTLRTDPVQRIRSLYAAFFQLPRVPEWLLRQCNGEALALLMRLSAHADTFSEAELRRYRVAWRQPRAVRGMLNWYRAAVQTNGLRAVPTEPIQPPTLVLWGKQDVALRAHMASKSVARCAHGRLVMLHDATHWVQHDMPDRVNRELLAFLDA</sequence>
<dbReference type="PANTHER" id="PTHR43329">
    <property type="entry name" value="EPOXIDE HYDROLASE"/>
    <property type="match status" value="1"/>
</dbReference>
<dbReference type="SUPFAM" id="SSF53474">
    <property type="entry name" value="alpha/beta-Hydrolases"/>
    <property type="match status" value="1"/>
</dbReference>
<keyword evidence="4" id="KW-1185">Reference proteome</keyword>
<dbReference type="AlphaFoldDB" id="A0A2H3P9B6"/>
<dbReference type="OrthoDB" id="9773293at2"/>
<dbReference type="RefSeq" id="WP_098061553.1">
    <property type="nucleotide sequence ID" value="NZ_PDEP01000003.1"/>
</dbReference>
<proteinExistence type="predicted"/>
<dbReference type="PRINTS" id="PR00412">
    <property type="entry name" value="EPOXHYDRLASE"/>
</dbReference>
<name>A0A2H3P9B6_9BACT</name>
<feature type="domain" description="AB hydrolase-1" evidence="2">
    <location>
        <begin position="36"/>
        <end position="280"/>
    </location>
</feature>
<dbReference type="InterPro" id="IPR000073">
    <property type="entry name" value="AB_hydrolase_1"/>
</dbReference>
<evidence type="ECO:0000313" key="4">
    <source>
        <dbReference type="Proteomes" id="UP000221024"/>
    </source>
</evidence>
<comment type="caution">
    <text evidence="3">The sequence shown here is derived from an EMBL/GenBank/DDBJ whole genome shotgun (WGS) entry which is preliminary data.</text>
</comment>
<dbReference type="Proteomes" id="UP000221024">
    <property type="component" value="Unassembled WGS sequence"/>
</dbReference>
<dbReference type="Gene3D" id="3.40.50.1820">
    <property type="entry name" value="alpha/beta hydrolase"/>
    <property type="match status" value="1"/>
</dbReference>
<dbReference type="Pfam" id="PF00561">
    <property type="entry name" value="Abhydrolase_1"/>
    <property type="match status" value="1"/>
</dbReference>
<dbReference type="InterPro" id="IPR000639">
    <property type="entry name" value="Epox_hydrolase-like"/>
</dbReference>
<keyword evidence="1 3" id="KW-0378">Hydrolase</keyword>
<dbReference type="GO" id="GO:0016787">
    <property type="term" value="F:hydrolase activity"/>
    <property type="evidence" value="ECO:0007669"/>
    <property type="project" value="UniProtKB-KW"/>
</dbReference>
<dbReference type="InterPro" id="IPR029058">
    <property type="entry name" value="AB_hydrolase_fold"/>
</dbReference>
<evidence type="ECO:0000259" key="2">
    <source>
        <dbReference type="Pfam" id="PF00561"/>
    </source>
</evidence>
<evidence type="ECO:0000313" key="3">
    <source>
        <dbReference type="EMBL" id="PEN08511.1"/>
    </source>
</evidence>
<evidence type="ECO:0000256" key="1">
    <source>
        <dbReference type="ARBA" id="ARBA00022801"/>
    </source>
</evidence>